<organism evidence="12 13">
    <name type="scientific">Didymella rabiei</name>
    <name type="common">Chickpea ascochyta blight fungus</name>
    <name type="synonym">Mycosphaerella rabiei</name>
    <dbReference type="NCBI Taxonomy" id="5454"/>
    <lineage>
        <taxon>Eukaryota</taxon>
        <taxon>Fungi</taxon>
        <taxon>Dikarya</taxon>
        <taxon>Ascomycota</taxon>
        <taxon>Pezizomycotina</taxon>
        <taxon>Dothideomycetes</taxon>
        <taxon>Pleosporomycetidae</taxon>
        <taxon>Pleosporales</taxon>
        <taxon>Pleosporineae</taxon>
        <taxon>Didymellaceae</taxon>
        <taxon>Ascochyta</taxon>
    </lineage>
</organism>
<protein>
    <submittedName>
        <fullName evidence="12">Microtubule-based process</fullName>
    </submittedName>
</protein>
<dbReference type="InterPro" id="IPR037177">
    <property type="entry name" value="DLC_sf"/>
</dbReference>
<dbReference type="CDD" id="cd21452">
    <property type="entry name" value="DLC-like_DYNLL1_DYNLL2"/>
    <property type="match status" value="1"/>
</dbReference>
<keyword evidence="6" id="KW-0243">Dynein</keyword>
<evidence type="ECO:0000313" key="12">
    <source>
        <dbReference type="EMBL" id="KZM28318.1"/>
    </source>
</evidence>
<keyword evidence="7" id="KW-0653">Protein transport</keyword>
<dbReference type="EMBL" id="JYNV01000022">
    <property type="protein sequence ID" value="KZM28318.1"/>
    <property type="molecule type" value="Genomic_DNA"/>
</dbReference>
<dbReference type="SMART" id="SM01375">
    <property type="entry name" value="Dynein_light"/>
    <property type="match status" value="1"/>
</dbReference>
<keyword evidence="7" id="KW-0811">Translocation</keyword>
<keyword evidence="13" id="KW-1185">Reference proteome</keyword>
<keyword evidence="7" id="KW-0509">mRNA transport</keyword>
<sequence length="259" mass="29323">MASEKSDLVKQEAQIKSADMSEEMQNEAIEVAQQAMEQFTIEKDIAQFIKKEFDNRKGATWHCIVGRNFGSFVTHETKHFIYFYLGHCAILLFKTQPKYPCFASSRIAPPLRTTSARLTATRDQIHEPIASTSCDSAEHTIHEHVLFLHMRDTHGLAFNSQLKGAEHITVQCQNCGNFSGRVMKRWEWFTFCFVPLIPFSLKPYKEVGCHICNFWQDIKYRPDVQQQMDGGGGAGQPAVMMHGGNGQHGPPPSGVPQYK</sequence>
<evidence type="ECO:0000256" key="2">
    <source>
        <dbReference type="ARBA" id="ARBA00004567"/>
    </source>
</evidence>
<dbReference type="InterPro" id="IPR001372">
    <property type="entry name" value="Dynein_light_chain_typ-1/2"/>
</dbReference>
<dbReference type="InterPro" id="IPR019763">
    <property type="entry name" value="Dynein_light_1/2_CS"/>
</dbReference>
<feature type="compositionally biased region" description="Pro residues" evidence="11">
    <location>
        <begin position="249"/>
        <end position="259"/>
    </location>
</feature>
<dbReference type="GO" id="GO:0043935">
    <property type="term" value="P:sexual sporulation resulting in formation of a cellular spore"/>
    <property type="evidence" value="ECO:0007669"/>
    <property type="project" value="UniProtKB-ARBA"/>
</dbReference>
<keyword evidence="7" id="KW-0813">Transport</keyword>
<dbReference type="GO" id="GO:0048468">
    <property type="term" value="P:cell development"/>
    <property type="evidence" value="ECO:0007669"/>
    <property type="project" value="UniProtKB-ARBA"/>
</dbReference>
<dbReference type="FunFam" id="3.30.740.10:FF:000001">
    <property type="entry name" value="Dynein light chain"/>
    <property type="match status" value="1"/>
</dbReference>
<dbReference type="AlphaFoldDB" id="A0A163M1M8"/>
<dbReference type="PANTHER" id="PTHR11886:SF35">
    <property type="entry name" value="DYNEIN LIGHT CHAIN"/>
    <property type="match status" value="1"/>
</dbReference>
<gene>
    <name evidence="12" type="ORF">ST47_g535</name>
</gene>
<evidence type="ECO:0000313" key="13">
    <source>
        <dbReference type="Proteomes" id="UP000076837"/>
    </source>
</evidence>
<evidence type="ECO:0000256" key="11">
    <source>
        <dbReference type="SAM" id="MobiDB-lite"/>
    </source>
</evidence>
<evidence type="ECO:0000256" key="10">
    <source>
        <dbReference type="ARBA" id="ARBA00055833"/>
    </source>
</evidence>
<comment type="subcellular location">
    <subcellularLocation>
        <location evidence="1">Cytoplasm</location>
        <location evidence="1">Cytoskeleton</location>
    </subcellularLocation>
    <subcellularLocation>
        <location evidence="2">Nucleus</location>
        <location evidence="2">Nuclear pore complex</location>
    </subcellularLocation>
</comment>
<dbReference type="STRING" id="5454.A0A163M1M8"/>
<dbReference type="GO" id="GO:0045505">
    <property type="term" value="F:dynein intermediate chain binding"/>
    <property type="evidence" value="ECO:0007669"/>
    <property type="project" value="TreeGrafter"/>
</dbReference>
<evidence type="ECO:0000256" key="9">
    <source>
        <dbReference type="ARBA" id="ARBA00023212"/>
    </source>
</evidence>
<evidence type="ECO:0000256" key="5">
    <source>
        <dbReference type="ARBA" id="ARBA00022701"/>
    </source>
</evidence>
<keyword evidence="9" id="KW-0206">Cytoskeleton</keyword>
<keyword evidence="7" id="KW-0539">Nucleus</keyword>
<dbReference type="Proteomes" id="UP000076837">
    <property type="component" value="Unassembled WGS sequence"/>
</dbReference>
<dbReference type="GO" id="GO:0030473">
    <property type="term" value="P:nuclear migration along microtubule"/>
    <property type="evidence" value="ECO:0007669"/>
    <property type="project" value="UniProtKB-ARBA"/>
</dbReference>
<dbReference type="GO" id="GO:0005868">
    <property type="term" value="C:cytoplasmic dynein complex"/>
    <property type="evidence" value="ECO:0007669"/>
    <property type="project" value="TreeGrafter"/>
</dbReference>
<dbReference type="PANTHER" id="PTHR11886">
    <property type="entry name" value="DYNEIN LIGHT CHAIN"/>
    <property type="match status" value="1"/>
</dbReference>
<dbReference type="GO" id="GO:0005874">
    <property type="term" value="C:microtubule"/>
    <property type="evidence" value="ECO:0007669"/>
    <property type="project" value="UniProtKB-KW"/>
</dbReference>
<dbReference type="Gene3D" id="3.30.740.10">
    <property type="entry name" value="Protein Inhibitor Of Neuronal Nitric Oxide Synthase"/>
    <property type="match status" value="1"/>
</dbReference>
<keyword evidence="5" id="KW-0493">Microtubule</keyword>
<keyword evidence="7" id="KW-0906">Nuclear pore complex</keyword>
<comment type="similarity">
    <text evidence="3">Belongs to the dynein light chain family.</text>
</comment>
<accession>A0A163M1M8</accession>
<reference evidence="12 13" key="1">
    <citation type="journal article" date="2016" name="Sci. Rep.">
        <title>Draft genome sequencing and secretome analysis of fungal phytopathogen Ascochyta rabiei provides insight into the necrotrophic effector repertoire.</title>
        <authorList>
            <person name="Verma S."/>
            <person name="Gazara R.K."/>
            <person name="Nizam S."/>
            <person name="Parween S."/>
            <person name="Chattopadhyay D."/>
            <person name="Verma P.K."/>
        </authorList>
    </citation>
    <scope>NUCLEOTIDE SEQUENCE [LARGE SCALE GENOMIC DNA]</scope>
    <source>
        <strain evidence="12 13">ArDII</strain>
    </source>
</reference>
<proteinExistence type="inferred from homology"/>
<dbReference type="PROSITE" id="PS01239">
    <property type="entry name" value="DYNEIN_LIGHT_1"/>
    <property type="match status" value="1"/>
</dbReference>
<dbReference type="SUPFAM" id="SSF54648">
    <property type="entry name" value="DLC"/>
    <property type="match status" value="1"/>
</dbReference>
<comment type="caution">
    <text evidence="12">The sequence shown here is derived from an EMBL/GenBank/DDBJ whole genome shotgun (WGS) entry which is preliminary data.</text>
</comment>
<evidence type="ECO:0000256" key="3">
    <source>
        <dbReference type="ARBA" id="ARBA00010156"/>
    </source>
</evidence>
<keyword evidence="8" id="KW-0505">Motor protein</keyword>
<evidence type="ECO:0000256" key="7">
    <source>
        <dbReference type="ARBA" id="ARBA00023132"/>
    </source>
</evidence>
<evidence type="ECO:0000256" key="1">
    <source>
        <dbReference type="ARBA" id="ARBA00004245"/>
    </source>
</evidence>
<keyword evidence="4" id="KW-0963">Cytoplasm</keyword>
<feature type="region of interest" description="Disordered" evidence="11">
    <location>
        <begin position="225"/>
        <end position="259"/>
    </location>
</feature>
<name>A0A163M1M8_DIDRA</name>
<evidence type="ECO:0000256" key="6">
    <source>
        <dbReference type="ARBA" id="ARBA00023017"/>
    </source>
</evidence>
<evidence type="ECO:0000256" key="4">
    <source>
        <dbReference type="ARBA" id="ARBA00022490"/>
    </source>
</evidence>
<dbReference type="Pfam" id="PF01221">
    <property type="entry name" value="Dynein_light"/>
    <property type="match status" value="1"/>
</dbReference>
<evidence type="ECO:0000256" key="8">
    <source>
        <dbReference type="ARBA" id="ARBA00023175"/>
    </source>
</evidence>
<comment type="function">
    <text evidence="10">Acts as one of several non-catalytic accessory components of the cytoplasmic dynein complex that are thought to be involved in linking dynein to cargos and to adapter proteins that regulate dynein function. Cytoplasmic dynein 1 acts as a motor for the intracellular retrograde motility of vesicles and organelles along microtubules. May play a role in changing or maintaining the spatial distribution of cytoskeletal structures. Also a component of the nuclear pore complex.</text>
</comment>
<dbReference type="GO" id="GO:0005643">
    <property type="term" value="C:nuclear pore"/>
    <property type="evidence" value="ECO:0007669"/>
    <property type="project" value="UniProtKB-SubCell"/>
</dbReference>
<dbReference type="OrthoDB" id="10033309at2759"/>